<dbReference type="InParanoid" id="A0A2K2CI53"/>
<keyword evidence="4" id="KW-1185">Reference proteome</keyword>
<evidence type="ECO:0000313" key="4">
    <source>
        <dbReference type="Proteomes" id="UP000008810"/>
    </source>
</evidence>
<proteinExistence type="predicted"/>
<evidence type="ECO:0000256" key="1">
    <source>
        <dbReference type="SAM" id="MobiDB-lite"/>
    </source>
</evidence>
<name>A0A2K2CI53_BRADI</name>
<dbReference type="EnsemblPlants" id="PNT61718">
    <property type="protein sequence ID" value="PNT61718"/>
    <property type="gene ID" value="BRADI_5g19517v3"/>
</dbReference>
<dbReference type="EMBL" id="CM000884">
    <property type="protein sequence ID" value="PNT61718.1"/>
    <property type="molecule type" value="Genomic_DNA"/>
</dbReference>
<reference evidence="3" key="3">
    <citation type="submission" date="2018-08" db="UniProtKB">
        <authorList>
            <consortium name="EnsemblPlants"/>
        </authorList>
    </citation>
    <scope>IDENTIFICATION</scope>
    <source>
        <strain evidence="3">cv. Bd21</strain>
    </source>
</reference>
<dbReference type="AlphaFoldDB" id="A0A2K2CI53"/>
<protein>
    <submittedName>
        <fullName evidence="2 3">Uncharacterized protein</fullName>
    </submittedName>
</protein>
<accession>A0A2K2CI53</accession>
<sequence>MTKLYFCLQPLGSVKRKLFESNASEMEGKEHESSATVLDASLETITQNVKNVPAGSAELSSKAATSVDSTEFQAKTPDIPPGCSLIPTISSDGGAPSLPYVPSAKKSNIGKKTKTKL</sequence>
<feature type="region of interest" description="Disordered" evidence="1">
    <location>
        <begin position="71"/>
        <end position="117"/>
    </location>
</feature>
<dbReference type="Gramene" id="PNT61718">
    <property type="protein sequence ID" value="PNT61718"/>
    <property type="gene ID" value="BRADI_5g19517v3"/>
</dbReference>
<feature type="compositionally biased region" description="Basic residues" evidence="1">
    <location>
        <begin position="108"/>
        <end position="117"/>
    </location>
</feature>
<dbReference type="Proteomes" id="UP000008810">
    <property type="component" value="Chromosome 5"/>
</dbReference>
<reference evidence="2" key="2">
    <citation type="submission" date="2017-06" db="EMBL/GenBank/DDBJ databases">
        <title>WGS assembly of Brachypodium distachyon.</title>
        <authorList>
            <consortium name="The International Brachypodium Initiative"/>
            <person name="Lucas S."/>
            <person name="Harmon-Smith M."/>
            <person name="Lail K."/>
            <person name="Tice H."/>
            <person name="Grimwood J."/>
            <person name="Bruce D."/>
            <person name="Barry K."/>
            <person name="Shu S."/>
            <person name="Lindquist E."/>
            <person name="Wang M."/>
            <person name="Pitluck S."/>
            <person name="Vogel J.P."/>
            <person name="Garvin D.F."/>
            <person name="Mockler T.C."/>
            <person name="Schmutz J."/>
            <person name="Rokhsar D."/>
            <person name="Bevan M.W."/>
        </authorList>
    </citation>
    <scope>NUCLEOTIDE SEQUENCE</scope>
    <source>
        <strain evidence="2">Bd21</strain>
    </source>
</reference>
<organism evidence="2">
    <name type="scientific">Brachypodium distachyon</name>
    <name type="common">Purple false brome</name>
    <name type="synonym">Trachynia distachya</name>
    <dbReference type="NCBI Taxonomy" id="15368"/>
    <lineage>
        <taxon>Eukaryota</taxon>
        <taxon>Viridiplantae</taxon>
        <taxon>Streptophyta</taxon>
        <taxon>Embryophyta</taxon>
        <taxon>Tracheophyta</taxon>
        <taxon>Spermatophyta</taxon>
        <taxon>Magnoliopsida</taxon>
        <taxon>Liliopsida</taxon>
        <taxon>Poales</taxon>
        <taxon>Poaceae</taxon>
        <taxon>BOP clade</taxon>
        <taxon>Pooideae</taxon>
        <taxon>Stipodae</taxon>
        <taxon>Brachypodieae</taxon>
        <taxon>Brachypodium</taxon>
    </lineage>
</organism>
<reference evidence="2 3" key="1">
    <citation type="journal article" date="2010" name="Nature">
        <title>Genome sequencing and analysis of the model grass Brachypodium distachyon.</title>
        <authorList>
            <consortium name="International Brachypodium Initiative"/>
        </authorList>
    </citation>
    <scope>NUCLEOTIDE SEQUENCE [LARGE SCALE GENOMIC DNA]</scope>
    <source>
        <strain evidence="2 3">Bd21</strain>
    </source>
</reference>
<gene>
    <name evidence="2" type="ORF">BRADI_5g19517v3</name>
</gene>
<evidence type="ECO:0000313" key="2">
    <source>
        <dbReference type="EMBL" id="PNT61718.1"/>
    </source>
</evidence>
<evidence type="ECO:0000313" key="3">
    <source>
        <dbReference type="EnsemblPlants" id="PNT61718"/>
    </source>
</evidence>